<dbReference type="InterPro" id="IPR011990">
    <property type="entry name" value="TPR-like_helical_dom_sf"/>
</dbReference>
<name>A0A9W8CXK1_9FUNG</name>
<reference evidence="1" key="1">
    <citation type="submission" date="2022-07" db="EMBL/GenBank/DDBJ databases">
        <title>Phylogenomic reconstructions and comparative analyses of Kickxellomycotina fungi.</title>
        <authorList>
            <person name="Reynolds N.K."/>
            <person name="Stajich J.E."/>
            <person name="Barry K."/>
            <person name="Grigoriev I.V."/>
            <person name="Crous P."/>
            <person name="Smith M.E."/>
        </authorList>
    </citation>
    <scope>NUCLEOTIDE SEQUENCE</scope>
    <source>
        <strain evidence="1">BCRC 34381</strain>
    </source>
</reference>
<dbReference type="AlphaFoldDB" id="A0A9W8CXK1"/>
<evidence type="ECO:0000313" key="2">
    <source>
        <dbReference type="Proteomes" id="UP001143981"/>
    </source>
</evidence>
<accession>A0A9W8CXK1</accession>
<protein>
    <submittedName>
        <fullName evidence="1">Uncharacterized protein</fullName>
    </submittedName>
</protein>
<evidence type="ECO:0000313" key="1">
    <source>
        <dbReference type="EMBL" id="KAJ1727615.1"/>
    </source>
</evidence>
<sequence>MLAASTAFHYFVSGCAWKARLCLSSMPSRSQQLVLLAVQDPGTLATCLPPGLVARVSAAWMLRRPDPGFTDVDTAGAIVADQLRMAIVPDQAVVETLLSSAVRCSKAGAAVPIYASRHHPPGPPHAALVELAVLREALGKRIPRIHYDVLGTLVRAGNMDGALAVACALQSRQMFHLLISLWAARHPRDTSGIESIVRAMLEALDCKLLHSTHHIAVTSILRAGGALHPGAAKGRRALVLRALRLHRDLAPRLETPSAAAINQLMQAAADQDMVAAAFWVYHDAERRREWYAPRRHFANEAVLATLAGLVARHNDMRSIMHLTGVALRNNIATSSLFYTAVICGLTWPQGVKHSMNTDARSQAWGIAEGSAEDTASRNYQRHAQNYLKRLHIAEAVLASMRRCQIQPPPKAFHAIMYAWAVLGQPKKVQWCFSALQADSARDGATGGAGLSEAAWGILMYAYVRARKVRSVLGVLKRARRWLRRFGPT</sequence>
<comment type="caution">
    <text evidence="1">The sequence shown here is derived from an EMBL/GenBank/DDBJ whole genome shotgun (WGS) entry which is preliminary data.</text>
</comment>
<dbReference type="EMBL" id="JANBOI010001037">
    <property type="protein sequence ID" value="KAJ1727615.1"/>
    <property type="molecule type" value="Genomic_DNA"/>
</dbReference>
<gene>
    <name evidence="1" type="ORF">LPJ61_004481</name>
</gene>
<proteinExistence type="predicted"/>
<feature type="non-terminal residue" evidence="1">
    <location>
        <position position="488"/>
    </location>
</feature>
<organism evidence="1 2">
    <name type="scientific">Coemansia biformis</name>
    <dbReference type="NCBI Taxonomy" id="1286918"/>
    <lineage>
        <taxon>Eukaryota</taxon>
        <taxon>Fungi</taxon>
        <taxon>Fungi incertae sedis</taxon>
        <taxon>Zoopagomycota</taxon>
        <taxon>Kickxellomycotina</taxon>
        <taxon>Kickxellomycetes</taxon>
        <taxon>Kickxellales</taxon>
        <taxon>Kickxellaceae</taxon>
        <taxon>Coemansia</taxon>
    </lineage>
</organism>
<dbReference type="Proteomes" id="UP001143981">
    <property type="component" value="Unassembled WGS sequence"/>
</dbReference>
<dbReference type="OrthoDB" id="5573485at2759"/>
<dbReference type="Gene3D" id="1.25.40.10">
    <property type="entry name" value="Tetratricopeptide repeat domain"/>
    <property type="match status" value="1"/>
</dbReference>
<keyword evidence="2" id="KW-1185">Reference proteome</keyword>